<dbReference type="SUPFAM" id="SSF52540">
    <property type="entry name" value="P-loop containing nucleoside triphosphate hydrolases"/>
    <property type="match status" value="1"/>
</dbReference>
<feature type="compositionally biased region" description="Polar residues" evidence="6">
    <location>
        <begin position="611"/>
        <end position="630"/>
    </location>
</feature>
<feature type="domain" description="PID" evidence="7">
    <location>
        <begin position="262"/>
        <end position="293"/>
    </location>
</feature>
<comment type="similarity">
    <text evidence="1">Belongs to the DEAD box helicase family. DDX21/DDX50 subfamily.</text>
</comment>
<evidence type="ECO:0000256" key="5">
    <source>
        <dbReference type="ARBA" id="ARBA00022840"/>
    </source>
</evidence>
<dbReference type="InterPro" id="IPR001650">
    <property type="entry name" value="Helicase_C-like"/>
</dbReference>
<dbReference type="InterPro" id="IPR027417">
    <property type="entry name" value="P-loop_NTPase"/>
</dbReference>
<dbReference type="InterPro" id="IPR044742">
    <property type="entry name" value="DEAD/DEAH_RhlB"/>
</dbReference>
<evidence type="ECO:0000256" key="4">
    <source>
        <dbReference type="ARBA" id="ARBA00022806"/>
    </source>
</evidence>
<dbReference type="PANTHER" id="PTHR47959:SF1">
    <property type="entry name" value="ATP-DEPENDENT RNA HELICASE DBPA"/>
    <property type="match status" value="1"/>
</dbReference>
<feature type="region of interest" description="Disordered" evidence="6">
    <location>
        <begin position="432"/>
        <end position="466"/>
    </location>
</feature>
<evidence type="ECO:0000313" key="10">
    <source>
        <dbReference type="EMBL" id="CAL5131733.1"/>
    </source>
</evidence>
<feature type="compositionally biased region" description="Gly residues" evidence="6">
    <location>
        <begin position="596"/>
        <end position="605"/>
    </location>
</feature>
<dbReference type="InterPro" id="IPR014001">
    <property type="entry name" value="Helicase_ATP-bd"/>
</dbReference>
<dbReference type="PANTHER" id="PTHR47959">
    <property type="entry name" value="ATP-DEPENDENT RNA HELICASE RHLE-RELATED"/>
    <property type="match status" value="1"/>
</dbReference>
<evidence type="ECO:0000256" key="3">
    <source>
        <dbReference type="ARBA" id="ARBA00022801"/>
    </source>
</evidence>
<dbReference type="Gene3D" id="3.40.50.300">
    <property type="entry name" value="P-loop containing nucleotide triphosphate hydrolases"/>
    <property type="match status" value="2"/>
</dbReference>
<evidence type="ECO:0000256" key="6">
    <source>
        <dbReference type="SAM" id="MobiDB-lite"/>
    </source>
</evidence>
<dbReference type="GO" id="GO:0016787">
    <property type="term" value="F:hydrolase activity"/>
    <property type="evidence" value="ECO:0007669"/>
    <property type="project" value="UniProtKB-KW"/>
</dbReference>
<dbReference type="CDD" id="cd00268">
    <property type="entry name" value="DEADc"/>
    <property type="match status" value="1"/>
</dbReference>
<evidence type="ECO:0000256" key="2">
    <source>
        <dbReference type="ARBA" id="ARBA00022741"/>
    </source>
</evidence>
<dbReference type="SUPFAM" id="SSF54928">
    <property type="entry name" value="RNA-binding domain, RBD"/>
    <property type="match status" value="1"/>
</dbReference>
<feature type="compositionally biased region" description="Basic residues" evidence="6">
    <location>
        <begin position="443"/>
        <end position="452"/>
    </location>
</feature>
<dbReference type="AlphaFoldDB" id="A0AAV2T5J8"/>
<feature type="domain" description="Helicase C-terminal" evidence="9">
    <location>
        <begin position="254"/>
        <end position="402"/>
    </location>
</feature>
<accession>A0AAV2T5J8</accession>
<dbReference type="SMART" id="SM00487">
    <property type="entry name" value="DEXDc"/>
    <property type="match status" value="1"/>
</dbReference>
<sequence length="661" mass="73386">MGPRVEISDGDLVRFDISKKLVERLKQRGVEELFPVQRQTFNIILGGDDAVVLARTGTGKTLAFSLPIVQRLLSDNNSALAGRSPKVLVLAPTRELVTQITGDFQSICAEDVAVISVYGGAPLGPQCRALRGGVDIVVGTPGRVIDLMKRSVLNLSAAHHVVLDEVDRMLDMGFAKDVETILSELYSEDSAKKPQTLLFSATMPSWVETVAENYLSKDAHRISLIEQQENKTALNVSHCALPCSFQERASTISDVIRVYCKNHESRCIVFCDRKKDADELAANTAMSDSCHVFHGDVPQDKRELILKKFRDGKYRTLITTNVAARGLDVPEVDLVIQCHPPACTEDYIHRSGRTGRAERSGTSIVFYIPREWDMLKRVEADAGIQFRRISAPTLKDIMNSLDEELFKSFLSMPDATWSAFMPMAESLVQAMQNEGQPNSDKKKASKKKKVKTKQASDESANPEESHKMDLLTRALCCALARLSGKDGTVESRSLLNAQKGLTTYRLDLNHRAERKGEAYGVLRQQLPDEVTESIRNLGFIEGRTGFVFDLPSDFNETVSSSWTHDSDGCELKVLQELPELEQEEFDHHSSQNRGNFRGGWRGGRSNGRNGYSSTMRNQFGRGQNGLSFNSGRGGFGRGAKRGGNTFDSHQQTSKRIRFDSS</sequence>
<dbReference type="GO" id="GO:0003723">
    <property type="term" value="F:RNA binding"/>
    <property type="evidence" value="ECO:0007669"/>
    <property type="project" value="UniProtKB-KW"/>
</dbReference>
<dbReference type="InterPro" id="IPR050079">
    <property type="entry name" value="DEAD_box_RNA_helicase"/>
</dbReference>
<name>A0AAV2T5J8_CALDB</name>
<dbReference type="Pfam" id="PF00270">
    <property type="entry name" value="DEAD"/>
    <property type="match status" value="1"/>
</dbReference>
<organism evidence="10 11">
    <name type="scientific">Calicophoron daubneyi</name>
    <name type="common">Rumen fluke</name>
    <name type="synonym">Paramphistomum daubneyi</name>
    <dbReference type="NCBI Taxonomy" id="300641"/>
    <lineage>
        <taxon>Eukaryota</taxon>
        <taxon>Metazoa</taxon>
        <taxon>Spiralia</taxon>
        <taxon>Lophotrochozoa</taxon>
        <taxon>Platyhelminthes</taxon>
        <taxon>Trematoda</taxon>
        <taxon>Digenea</taxon>
        <taxon>Plagiorchiida</taxon>
        <taxon>Pronocephalata</taxon>
        <taxon>Paramphistomoidea</taxon>
        <taxon>Paramphistomidae</taxon>
        <taxon>Calicophoron</taxon>
    </lineage>
</organism>
<keyword evidence="2" id="KW-0547">Nucleotide-binding</keyword>
<dbReference type="CDD" id="cd18787">
    <property type="entry name" value="SF2_C_DEAD"/>
    <property type="match status" value="1"/>
</dbReference>
<dbReference type="GO" id="GO:0003724">
    <property type="term" value="F:RNA helicase activity"/>
    <property type="evidence" value="ECO:0007669"/>
    <property type="project" value="UniProtKB-EC"/>
</dbReference>
<dbReference type="InterPro" id="IPR012562">
    <property type="entry name" value="GUCT"/>
</dbReference>
<dbReference type="PROSITE" id="PS51192">
    <property type="entry name" value="HELICASE_ATP_BIND_1"/>
    <property type="match status" value="1"/>
</dbReference>
<comment type="caution">
    <text evidence="10">The sequence shown here is derived from an EMBL/GenBank/DDBJ whole genome shotgun (WGS) entry which is preliminary data.</text>
</comment>
<evidence type="ECO:0008006" key="12">
    <source>
        <dbReference type="Google" id="ProtNLM"/>
    </source>
</evidence>
<dbReference type="GO" id="GO:0005829">
    <property type="term" value="C:cytosol"/>
    <property type="evidence" value="ECO:0007669"/>
    <property type="project" value="TreeGrafter"/>
</dbReference>
<dbReference type="CDD" id="cd12937">
    <property type="entry name" value="GUCT_RH7_like"/>
    <property type="match status" value="1"/>
</dbReference>
<dbReference type="InterPro" id="IPR035979">
    <property type="entry name" value="RBD_domain_sf"/>
</dbReference>
<dbReference type="PROSITE" id="PS01179">
    <property type="entry name" value="PID"/>
    <property type="match status" value="1"/>
</dbReference>
<dbReference type="InterPro" id="IPR011545">
    <property type="entry name" value="DEAD/DEAH_box_helicase_dom"/>
</dbReference>
<proteinExistence type="inferred from homology"/>
<evidence type="ECO:0000313" key="11">
    <source>
        <dbReference type="Proteomes" id="UP001497525"/>
    </source>
</evidence>
<dbReference type="Gene3D" id="3.30.70.2280">
    <property type="match status" value="1"/>
</dbReference>
<dbReference type="Pfam" id="PF08152">
    <property type="entry name" value="GUCT"/>
    <property type="match status" value="1"/>
</dbReference>
<feature type="region of interest" description="Disordered" evidence="6">
    <location>
        <begin position="583"/>
        <end position="661"/>
    </location>
</feature>
<dbReference type="EMBL" id="CAXLJL010000101">
    <property type="protein sequence ID" value="CAL5131733.1"/>
    <property type="molecule type" value="Genomic_DNA"/>
</dbReference>
<feature type="compositionally biased region" description="Polar residues" evidence="6">
    <location>
        <begin position="645"/>
        <end position="655"/>
    </location>
</feature>
<protein>
    <recommendedName>
        <fullName evidence="12">RNA helicase</fullName>
    </recommendedName>
</protein>
<keyword evidence="4" id="KW-0347">Helicase</keyword>
<dbReference type="InterPro" id="IPR006020">
    <property type="entry name" value="PTB/PI_dom"/>
</dbReference>
<evidence type="ECO:0000259" key="9">
    <source>
        <dbReference type="PROSITE" id="PS51194"/>
    </source>
</evidence>
<dbReference type="PROSITE" id="PS51194">
    <property type="entry name" value="HELICASE_CTER"/>
    <property type="match status" value="1"/>
</dbReference>
<dbReference type="SMART" id="SM00490">
    <property type="entry name" value="HELICc"/>
    <property type="match status" value="1"/>
</dbReference>
<evidence type="ECO:0000259" key="8">
    <source>
        <dbReference type="PROSITE" id="PS51192"/>
    </source>
</evidence>
<dbReference type="Proteomes" id="UP001497525">
    <property type="component" value="Unassembled WGS sequence"/>
</dbReference>
<keyword evidence="5" id="KW-0067">ATP-binding</keyword>
<reference evidence="10" key="1">
    <citation type="submission" date="2024-06" db="EMBL/GenBank/DDBJ databases">
        <authorList>
            <person name="Liu X."/>
            <person name="Lenzi L."/>
            <person name="Haldenby T S."/>
            <person name="Uol C."/>
        </authorList>
    </citation>
    <scope>NUCLEOTIDE SEQUENCE</scope>
</reference>
<evidence type="ECO:0000259" key="7">
    <source>
        <dbReference type="PROSITE" id="PS01179"/>
    </source>
</evidence>
<dbReference type="Pfam" id="PF00271">
    <property type="entry name" value="Helicase_C"/>
    <property type="match status" value="1"/>
</dbReference>
<dbReference type="GO" id="GO:0005524">
    <property type="term" value="F:ATP binding"/>
    <property type="evidence" value="ECO:0007669"/>
    <property type="project" value="UniProtKB-KW"/>
</dbReference>
<keyword evidence="3" id="KW-0378">Hydrolase</keyword>
<gene>
    <name evidence="10" type="ORF">CDAUBV1_LOCUS4236</name>
</gene>
<evidence type="ECO:0000256" key="1">
    <source>
        <dbReference type="ARBA" id="ARBA00006517"/>
    </source>
</evidence>
<feature type="domain" description="Helicase ATP-binding" evidence="8">
    <location>
        <begin position="41"/>
        <end position="221"/>
    </location>
</feature>